<dbReference type="Proteomes" id="UP000509448">
    <property type="component" value="Chromosome"/>
</dbReference>
<proteinExistence type="predicted"/>
<gene>
    <name evidence="1" type="ORF">NAS2_1120</name>
</gene>
<dbReference type="KEGG" id="ccai:NAS2_1120"/>
<accession>A0A4P2VD42</accession>
<dbReference type="AlphaFoldDB" id="A0A4P2VD42"/>
<keyword evidence="2" id="KW-1185">Reference proteome</keyword>
<name>A0A4P2VD42_9ARCH</name>
<sequence>MKFLVILKPKASWADDIYLGNMLVEALGQISSMTGAFEFEVIRQKEKS</sequence>
<evidence type="ECO:0000313" key="1">
    <source>
        <dbReference type="EMBL" id="BBE42509.1"/>
    </source>
</evidence>
<organism evidence="1 2">
    <name type="scientific">Conexivisphaera calida</name>
    <dbReference type="NCBI Taxonomy" id="1874277"/>
    <lineage>
        <taxon>Archaea</taxon>
        <taxon>Nitrososphaerota</taxon>
        <taxon>Conexivisphaeria</taxon>
        <taxon>Conexivisphaerales</taxon>
        <taxon>Conexivisphaeraceae</taxon>
        <taxon>Conexivisphaera</taxon>
    </lineage>
</organism>
<dbReference type="EMBL" id="AP018732">
    <property type="protein sequence ID" value="BBE42509.1"/>
    <property type="molecule type" value="Genomic_DNA"/>
</dbReference>
<protein>
    <submittedName>
        <fullName evidence="1">Uncharacterized protein</fullName>
    </submittedName>
</protein>
<evidence type="ECO:0000313" key="2">
    <source>
        <dbReference type="Proteomes" id="UP000509448"/>
    </source>
</evidence>
<reference evidence="1 2" key="1">
    <citation type="journal article" date="2019" name="ISME J.">
        <title>Isolation and characterization of a thermophilic sulfur- and iron-reducing thaumarchaeote from a terrestrial acidic hot spring.</title>
        <authorList>
            <person name="Kato S."/>
            <person name="Itoh T."/>
            <person name="Yuki M."/>
            <person name="Nagamori M."/>
            <person name="Ohnishi M."/>
            <person name="Uematsu K."/>
            <person name="Suzuki K."/>
            <person name="Takashina T."/>
            <person name="Ohkuma M."/>
        </authorList>
    </citation>
    <scope>NUCLEOTIDE SEQUENCE [LARGE SCALE GENOMIC DNA]</scope>
    <source>
        <strain evidence="1 2">NAS-02</strain>
    </source>
</reference>